<feature type="domain" description="C2H2-type" evidence="11">
    <location>
        <begin position="476"/>
        <end position="505"/>
    </location>
</feature>
<dbReference type="InterPro" id="IPR036236">
    <property type="entry name" value="Znf_C2H2_sf"/>
</dbReference>
<evidence type="ECO:0000256" key="8">
    <source>
        <dbReference type="ARBA" id="ARBA00023242"/>
    </source>
</evidence>
<feature type="compositionally biased region" description="Polar residues" evidence="10">
    <location>
        <begin position="228"/>
        <end position="244"/>
    </location>
</feature>
<evidence type="ECO:0000256" key="7">
    <source>
        <dbReference type="ARBA" id="ARBA00023163"/>
    </source>
</evidence>
<keyword evidence="7" id="KW-0804">Transcription</keyword>
<comment type="subcellular location">
    <subcellularLocation>
        <location evidence="1">Nucleus</location>
    </subcellularLocation>
</comment>
<dbReference type="OrthoDB" id="3437960at2759"/>
<dbReference type="SMART" id="SM00355">
    <property type="entry name" value="ZnF_C2H2"/>
    <property type="match status" value="7"/>
</dbReference>
<feature type="domain" description="C2H2-type" evidence="11">
    <location>
        <begin position="448"/>
        <end position="475"/>
    </location>
</feature>
<comment type="caution">
    <text evidence="12">The sequence shown here is derived from an EMBL/GenBank/DDBJ whole genome shotgun (WGS) entry which is preliminary data.</text>
</comment>
<evidence type="ECO:0000256" key="10">
    <source>
        <dbReference type="SAM" id="MobiDB-lite"/>
    </source>
</evidence>
<evidence type="ECO:0000256" key="3">
    <source>
        <dbReference type="ARBA" id="ARBA00022737"/>
    </source>
</evidence>
<evidence type="ECO:0000256" key="9">
    <source>
        <dbReference type="PROSITE-ProRule" id="PRU00042"/>
    </source>
</evidence>
<dbReference type="SUPFAM" id="SSF57667">
    <property type="entry name" value="beta-beta-alpha zinc fingers"/>
    <property type="match status" value="5"/>
</dbReference>
<name>A0A9P3LDA8_9APHY</name>
<evidence type="ECO:0000259" key="11">
    <source>
        <dbReference type="PROSITE" id="PS50157"/>
    </source>
</evidence>
<keyword evidence="2" id="KW-0479">Metal-binding</keyword>
<dbReference type="GO" id="GO:0000981">
    <property type="term" value="F:DNA-binding transcription factor activity, RNA polymerase II-specific"/>
    <property type="evidence" value="ECO:0007669"/>
    <property type="project" value="UniProtKB-ARBA"/>
</dbReference>
<keyword evidence="3" id="KW-0677">Repeat</keyword>
<feature type="domain" description="C2H2-type" evidence="11">
    <location>
        <begin position="506"/>
        <end position="533"/>
    </location>
</feature>
<evidence type="ECO:0000256" key="5">
    <source>
        <dbReference type="ARBA" id="ARBA00022833"/>
    </source>
</evidence>
<feature type="compositionally biased region" description="Polar residues" evidence="10">
    <location>
        <begin position="13"/>
        <end position="22"/>
    </location>
</feature>
<keyword evidence="5" id="KW-0862">Zinc</keyword>
<dbReference type="InterPro" id="IPR013087">
    <property type="entry name" value="Znf_C2H2_type"/>
</dbReference>
<evidence type="ECO:0000256" key="4">
    <source>
        <dbReference type="ARBA" id="ARBA00022771"/>
    </source>
</evidence>
<dbReference type="FunFam" id="3.30.160.60:FF:000032">
    <property type="entry name" value="Krueppel-like factor 4"/>
    <property type="match status" value="1"/>
</dbReference>
<feature type="region of interest" description="Disordered" evidence="10">
    <location>
        <begin position="553"/>
        <end position="575"/>
    </location>
</feature>
<reference evidence="12 13" key="1">
    <citation type="submission" date="2021-08" db="EMBL/GenBank/DDBJ databases">
        <title>Draft Genome Sequence of Phanerochaete sordida strain YK-624.</title>
        <authorList>
            <person name="Mori T."/>
            <person name="Dohra H."/>
            <person name="Suzuki T."/>
            <person name="Kawagishi H."/>
            <person name="Hirai H."/>
        </authorList>
    </citation>
    <scope>NUCLEOTIDE SEQUENCE [LARGE SCALE GENOMIC DNA]</scope>
    <source>
        <strain evidence="12 13">YK-624</strain>
    </source>
</reference>
<gene>
    <name evidence="12" type="ORF">PsYK624_072080</name>
</gene>
<dbReference type="PANTHER" id="PTHR45718:SF4">
    <property type="entry name" value="TRANSCRIPTIONAL ACTIVATOR CUBITUS INTERRUPTUS"/>
    <property type="match status" value="1"/>
</dbReference>
<dbReference type="GO" id="GO:0008270">
    <property type="term" value="F:zinc ion binding"/>
    <property type="evidence" value="ECO:0007669"/>
    <property type="project" value="UniProtKB-KW"/>
</dbReference>
<evidence type="ECO:0000256" key="1">
    <source>
        <dbReference type="ARBA" id="ARBA00004123"/>
    </source>
</evidence>
<dbReference type="PANTHER" id="PTHR45718">
    <property type="entry name" value="TRANSCRIPTIONAL ACTIVATOR CUBITUS INTERRUPTUS"/>
    <property type="match status" value="1"/>
</dbReference>
<dbReference type="InterPro" id="IPR043359">
    <property type="entry name" value="GLI-like"/>
</dbReference>
<accession>A0A9P3LDA8</accession>
<keyword evidence="13" id="KW-1185">Reference proteome</keyword>
<evidence type="ECO:0000256" key="6">
    <source>
        <dbReference type="ARBA" id="ARBA00023015"/>
    </source>
</evidence>
<dbReference type="GO" id="GO:0005634">
    <property type="term" value="C:nucleus"/>
    <property type="evidence" value="ECO:0007669"/>
    <property type="project" value="UniProtKB-SubCell"/>
</dbReference>
<dbReference type="EMBL" id="BPQB01000019">
    <property type="protein sequence ID" value="GJE91060.1"/>
    <property type="molecule type" value="Genomic_DNA"/>
</dbReference>
<dbReference type="AlphaFoldDB" id="A0A9P3LDA8"/>
<feature type="region of interest" description="Disordered" evidence="10">
    <location>
        <begin position="1"/>
        <end position="23"/>
    </location>
</feature>
<dbReference type="FunFam" id="3.30.160.60:FF:001102">
    <property type="entry name" value="Transcription factor IIIA"/>
    <property type="match status" value="1"/>
</dbReference>
<sequence>MANRSSLPPHISRSPQPTSSCTLPGDRLAPSDALDAVSGDLFSPSRFQHFSALRTTGGRQSDTAVETILLSLRTLEEKHPLRSLNVAMSSACDECVQECEQGTCEISLTEQCTEQCVVVPCNDAHHDYHTCEAANAIAGCDIMCTENKECDAIDTIMQCCPEYHQLFMDPRAHHAQPTNFNWPFSSDNLFNGYMPHDNSVYGSDSSSSTPQLLNSPASLAHPPHSLASPISPSLSHGMSAAQGQGMSSAHSPMFTCMWGNCGAHFSSMDALVGHVNLQHLRLPTAPPMPPSQLGRPDAAALSCLWADCQVYPTPSSVPGPSVGNAADNALGVLASHLLQDHLGLPTPATPPARSAEVRASPPASGPPTPAPEHDCSAPAAHVCRWTGCGECFASCDALTQHINAAHVGSGKAHYDCYWEGCSRHGENGFASKQKICRHLQSHTGHRPFQCNICQQNFSEAATLAQHMRRHTQEKPYVCDHPGCGKSFAITGALTIHKRTHNGEKPFKCTFCDRAFTESSNLSKHLRTHTGLRPYPCAEPGCNKTFARPDQLQRHMSVHRKKDVKPEPAGREGVTA</sequence>
<keyword evidence="6" id="KW-0805">Transcription regulation</keyword>
<dbReference type="Proteomes" id="UP000703269">
    <property type="component" value="Unassembled WGS sequence"/>
</dbReference>
<dbReference type="PROSITE" id="PS00028">
    <property type="entry name" value="ZINC_FINGER_C2H2_1"/>
    <property type="match status" value="6"/>
</dbReference>
<feature type="domain" description="C2H2-type" evidence="11">
    <location>
        <begin position="381"/>
        <end position="411"/>
    </location>
</feature>
<evidence type="ECO:0000256" key="2">
    <source>
        <dbReference type="ARBA" id="ARBA00022723"/>
    </source>
</evidence>
<dbReference type="GO" id="GO:0007224">
    <property type="term" value="P:smoothened signaling pathway"/>
    <property type="evidence" value="ECO:0007669"/>
    <property type="project" value="TreeGrafter"/>
</dbReference>
<keyword evidence="4 9" id="KW-0863">Zinc-finger</keyword>
<dbReference type="PROSITE" id="PS50157">
    <property type="entry name" value="ZINC_FINGER_C2H2_2"/>
    <property type="match status" value="5"/>
</dbReference>
<dbReference type="Pfam" id="PF00096">
    <property type="entry name" value="zf-C2H2"/>
    <property type="match status" value="4"/>
</dbReference>
<feature type="region of interest" description="Disordered" evidence="10">
    <location>
        <begin position="201"/>
        <end position="244"/>
    </location>
</feature>
<evidence type="ECO:0000313" key="13">
    <source>
        <dbReference type="Proteomes" id="UP000703269"/>
    </source>
</evidence>
<evidence type="ECO:0000313" key="12">
    <source>
        <dbReference type="EMBL" id="GJE91060.1"/>
    </source>
</evidence>
<keyword evidence="8" id="KW-0539">Nucleus</keyword>
<feature type="region of interest" description="Disordered" evidence="10">
    <location>
        <begin position="342"/>
        <end position="373"/>
    </location>
</feature>
<dbReference type="Gene3D" id="3.30.160.60">
    <property type="entry name" value="Classic Zinc Finger"/>
    <property type="match status" value="7"/>
</dbReference>
<dbReference type="FunFam" id="3.30.160.60:FF:000125">
    <property type="entry name" value="Putative zinc finger protein 143"/>
    <property type="match status" value="1"/>
</dbReference>
<feature type="domain" description="C2H2-type" evidence="11">
    <location>
        <begin position="534"/>
        <end position="563"/>
    </location>
</feature>
<dbReference type="FunFam" id="3.30.160.60:FF:001157">
    <property type="entry name" value="Zinc finger protein 793"/>
    <property type="match status" value="1"/>
</dbReference>
<proteinExistence type="predicted"/>
<protein>
    <submittedName>
        <fullName evidence="12">Zinc-finger double domain-containing protein</fullName>
    </submittedName>
</protein>
<dbReference type="GO" id="GO:0000978">
    <property type="term" value="F:RNA polymerase II cis-regulatory region sequence-specific DNA binding"/>
    <property type="evidence" value="ECO:0007669"/>
    <property type="project" value="TreeGrafter"/>
</dbReference>
<organism evidence="12 13">
    <name type="scientific">Phanerochaete sordida</name>
    <dbReference type="NCBI Taxonomy" id="48140"/>
    <lineage>
        <taxon>Eukaryota</taxon>
        <taxon>Fungi</taxon>
        <taxon>Dikarya</taxon>
        <taxon>Basidiomycota</taxon>
        <taxon>Agaricomycotina</taxon>
        <taxon>Agaricomycetes</taxon>
        <taxon>Polyporales</taxon>
        <taxon>Phanerochaetaceae</taxon>
        <taxon>Phanerochaete</taxon>
    </lineage>
</organism>